<dbReference type="InterPro" id="IPR038380">
    <property type="entry name" value="Ribosomal_bS21_sf"/>
</dbReference>
<keyword evidence="8" id="KW-1185">Reference proteome</keyword>
<keyword evidence="2 5" id="KW-0689">Ribosomal protein</keyword>
<comment type="similarity">
    <text evidence="1 5 6">Belongs to the bacterial ribosomal protein bS21 family.</text>
</comment>
<dbReference type="GO" id="GO:0005840">
    <property type="term" value="C:ribosome"/>
    <property type="evidence" value="ECO:0007669"/>
    <property type="project" value="UniProtKB-KW"/>
</dbReference>
<dbReference type="RefSeq" id="WP_095416595.1">
    <property type="nucleotide sequence ID" value="NZ_CP018477.1"/>
</dbReference>
<dbReference type="GO" id="GO:0006412">
    <property type="term" value="P:translation"/>
    <property type="evidence" value="ECO:0007669"/>
    <property type="project" value="UniProtKB-UniRule"/>
</dbReference>
<evidence type="ECO:0000256" key="4">
    <source>
        <dbReference type="ARBA" id="ARBA00035135"/>
    </source>
</evidence>
<dbReference type="PRINTS" id="PR00976">
    <property type="entry name" value="RIBOSOMALS21"/>
</dbReference>
<protein>
    <recommendedName>
        <fullName evidence="4 5">Small ribosomal subunit protein bS21</fullName>
    </recommendedName>
</protein>
<keyword evidence="3 5" id="KW-0687">Ribonucleoprotein</keyword>
<dbReference type="GO" id="GO:0003735">
    <property type="term" value="F:structural constituent of ribosome"/>
    <property type="evidence" value="ECO:0007669"/>
    <property type="project" value="InterPro"/>
</dbReference>
<sequence length="66" mass="8259">MVKLILREGESIQEAVRRFRKLVERAGIKREMRRREYYEKPSEIRRRARLRAERRARRARMLMMGR</sequence>
<evidence type="ECO:0000313" key="7">
    <source>
        <dbReference type="EMBL" id="ASV76933.1"/>
    </source>
</evidence>
<dbReference type="Proteomes" id="UP000215086">
    <property type="component" value="Chromosome"/>
</dbReference>
<dbReference type="GO" id="GO:1990904">
    <property type="term" value="C:ribonucleoprotein complex"/>
    <property type="evidence" value="ECO:0007669"/>
    <property type="project" value="UniProtKB-KW"/>
</dbReference>
<dbReference type="AlphaFoldDB" id="A0A286RLT1"/>
<evidence type="ECO:0000256" key="3">
    <source>
        <dbReference type="ARBA" id="ARBA00023274"/>
    </source>
</evidence>
<evidence type="ECO:0000313" key="8">
    <source>
        <dbReference type="Proteomes" id="UP000215086"/>
    </source>
</evidence>
<reference evidence="7 8" key="1">
    <citation type="journal article" name="Front. Microbiol.">
        <title>Sugar Metabolism of the First Thermophilic Planctomycete Thermogutta terrifontis: Comparative Genomic and Transcriptomic Approaches.</title>
        <authorList>
            <person name="Elcheninov A.G."/>
            <person name="Menzel P."/>
            <person name="Gudbergsdottir S.R."/>
            <person name="Slesarev A.I."/>
            <person name="Kadnikov V.V."/>
            <person name="Krogh A."/>
            <person name="Bonch-Osmolovskaya E.A."/>
            <person name="Peng X."/>
            <person name="Kublanov I.V."/>
        </authorList>
    </citation>
    <scope>NUCLEOTIDE SEQUENCE [LARGE SCALE GENOMIC DNA]</scope>
    <source>
        <strain evidence="7 8">R1</strain>
    </source>
</reference>
<gene>
    <name evidence="5" type="primary">rpsU</name>
    <name evidence="7" type="ORF">THTE_4332</name>
</gene>
<dbReference type="EMBL" id="CP018477">
    <property type="protein sequence ID" value="ASV76933.1"/>
    <property type="molecule type" value="Genomic_DNA"/>
</dbReference>
<evidence type="ECO:0000256" key="5">
    <source>
        <dbReference type="HAMAP-Rule" id="MF_00358"/>
    </source>
</evidence>
<dbReference type="Pfam" id="PF01165">
    <property type="entry name" value="Ribosomal_S21"/>
    <property type="match status" value="1"/>
</dbReference>
<dbReference type="HAMAP" id="MF_00358">
    <property type="entry name" value="Ribosomal_bS21"/>
    <property type="match status" value="1"/>
</dbReference>
<evidence type="ECO:0000256" key="6">
    <source>
        <dbReference type="RuleBase" id="RU000667"/>
    </source>
</evidence>
<proteinExistence type="inferred from homology"/>
<dbReference type="InterPro" id="IPR001911">
    <property type="entry name" value="Ribosomal_bS21"/>
</dbReference>
<organism evidence="7 8">
    <name type="scientific">Thermogutta terrifontis</name>
    <dbReference type="NCBI Taxonomy" id="1331910"/>
    <lineage>
        <taxon>Bacteria</taxon>
        <taxon>Pseudomonadati</taxon>
        <taxon>Planctomycetota</taxon>
        <taxon>Planctomycetia</taxon>
        <taxon>Pirellulales</taxon>
        <taxon>Thermoguttaceae</taxon>
        <taxon>Thermogutta</taxon>
    </lineage>
</organism>
<name>A0A286RLT1_9BACT</name>
<accession>A0A286RLT1</accession>
<dbReference type="Gene3D" id="1.20.5.1150">
    <property type="entry name" value="Ribosomal protein S8"/>
    <property type="match status" value="1"/>
</dbReference>
<dbReference type="NCBIfam" id="TIGR00030">
    <property type="entry name" value="S21p"/>
    <property type="match status" value="1"/>
</dbReference>
<dbReference type="KEGG" id="ttf:THTE_4332"/>
<evidence type="ECO:0000256" key="1">
    <source>
        <dbReference type="ARBA" id="ARBA00006640"/>
    </source>
</evidence>
<evidence type="ECO:0000256" key="2">
    <source>
        <dbReference type="ARBA" id="ARBA00022980"/>
    </source>
</evidence>